<dbReference type="RefSeq" id="WP_147122397.1">
    <property type="nucleotide sequence ID" value="NZ_VOPY01000001.1"/>
</dbReference>
<name>A0A5C6UQ76_9SPHN</name>
<feature type="transmembrane region" description="Helical" evidence="2">
    <location>
        <begin position="322"/>
        <end position="344"/>
    </location>
</feature>
<feature type="domain" description="Acyltransferase 3" evidence="3">
    <location>
        <begin position="17"/>
        <end position="338"/>
    </location>
</feature>
<dbReference type="PANTHER" id="PTHR23028:SF53">
    <property type="entry name" value="ACYL_TRANSF_3 DOMAIN-CONTAINING PROTEIN"/>
    <property type="match status" value="1"/>
</dbReference>
<dbReference type="Proteomes" id="UP000321129">
    <property type="component" value="Unassembled WGS sequence"/>
</dbReference>
<feature type="transmembrane region" description="Helical" evidence="2">
    <location>
        <begin position="267"/>
        <end position="287"/>
    </location>
</feature>
<keyword evidence="4" id="KW-0808">Transferase</keyword>
<feature type="transmembrane region" description="Helical" evidence="2">
    <location>
        <begin position="207"/>
        <end position="231"/>
    </location>
</feature>
<feature type="transmembrane region" description="Helical" evidence="2">
    <location>
        <begin position="48"/>
        <end position="68"/>
    </location>
</feature>
<organism evidence="4 5">
    <name type="scientific">Flavisphingopyxis soli</name>
    <dbReference type="NCBI Taxonomy" id="2601267"/>
    <lineage>
        <taxon>Bacteria</taxon>
        <taxon>Pseudomonadati</taxon>
        <taxon>Pseudomonadota</taxon>
        <taxon>Alphaproteobacteria</taxon>
        <taxon>Sphingomonadales</taxon>
        <taxon>Sphingopyxidaceae</taxon>
        <taxon>Flavisphingopyxis</taxon>
    </lineage>
</organism>
<proteinExistence type="predicted"/>
<keyword evidence="2" id="KW-1133">Transmembrane helix</keyword>
<dbReference type="GO" id="GO:0016020">
    <property type="term" value="C:membrane"/>
    <property type="evidence" value="ECO:0007669"/>
    <property type="project" value="TreeGrafter"/>
</dbReference>
<feature type="region of interest" description="Disordered" evidence="1">
    <location>
        <begin position="398"/>
        <end position="417"/>
    </location>
</feature>
<reference evidence="4 5" key="1">
    <citation type="submission" date="2019-08" db="EMBL/GenBank/DDBJ databases">
        <title>Sphingorhabdus soil sp. nov., isolated from arctic soil.</title>
        <authorList>
            <person name="Liu Y."/>
        </authorList>
    </citation>
    <scope>NUCLEOTIDE SEQUENCE [LARGE SCALE GENOMIC DNA]</scope>
    <source>
        <strain evidence="4 5">D-2Q-5-6</strain>
    </source>
</reference>
<feature type="transmembrane region" description="Helical" evidence="2">
    <location>
        <begin position="178"/>
        <end position="195"/>
    </location>
</feature>
<dbReference type="AlphaFoldDB" id="A0A5C6UQ76"/>
<dbReference type="OrthoDB" id="9767863at2"/>
<dbReference type="InterPro" id="IPR050879">
    <property type="entry name" value="Acyltransferase_3"/>
</dbReference>
<evidence type="ECO:0000256" key="2">
    <source>
        <dbReference type="SAM" id="Phobius"/>
    </source>
</evidence>
<dbReference type="InterPro" id="IPR002656">
    <property type="entry name" value="Acyl_transf_3_dom"/>
</dbReference>
<keyword evidence="2" id="KW-0812">Transmembrane</keyword>
<protein>
    <submittedName>
        <fullName evidence="4">Acyltransferase</fullName>
    </submittedName>
</protein>
<comment type="caution">
    <text evidence="4">The sequence shown here is derived from an EMBL/GenBank/DDBJ whole genome shotgun (WGS) entry which is preliminary data.</text>
</comment>
<dbReference type="GO" id="GO:0016747">
    <property type="term" value="F:acyltransferase activity, transferring groups other than amino-acyl groups"/>
    <property type="evidence" value="ECO:0007669"/>
    <property type="project" value="InterPro"/>
</dbReference>
<dbReference type="EMBL" id="VOPY01000001">
    <property type="protein sequence ID" value="TXC74341.1"/>
    <property type="molecule type" value="Genomic_DNA"/>
</dbReference>
<evidence type="ECO:0000259" key="3">
    <source>
        <dbReference type="Pfam" id="PF01757"/>
    </source>
</evidence>
<keyword evidence="4" id="KW-0012">Acyltransferase</keyword>
<feature type="transmembrane region" description="Helical" evidence="2">
    <location>
        <begin position="88"/>
        <end position="107"/>
    </location>
</feature>
<accession>A0A5C6UQ76</accession>
<sequence>MTTIGARLDRDGGIGVGFDTLRVLIALSVIMCHQQIAMFGTPWPQTRWAWLVGTTLMPALFAMAGFLVAGSATRLATGQFFINRGLRIFPALITETVLCALILGPIFTELPLKGYFLNWGFIKYFTNIVGWVNYNLPGVFASNPQGGVNWSLWTIPYELSCYVIAAILAPLLVGRRSFAIIGLAVLWILATGHFWDHPPSAEQESLRALISALFEGRGPGLYFTFLLGYGAYGLRHHISYHPLLGAACAAALVGFAAFAPLENPSYGLIAWVLIVYLTLFTGVTRLPRLPILGRGDYSYGIYLYGIPVQQAVRATFPSIQNSVVLLIIVLVCLIPLAMFSWHIIEKPALALRKRFSFIIRARGIAPGIDSKVSAPPPVRDAKGEVLSFGEARDALSLREIPDDPNPGVVDQRAATTR</sequence>
<evidence type="ECO:0000313" key="5">
    <source>
        <dbReference type="Proteomes" id="UP000321129"/>
    </source>
</evidence>
<gene>
    <name evidence="4" type="ORF">FSZ31_06500</name>
</gene>
<feature type="transmembrane region" description="Helical" evidence="2">
    <location>
        <begin position="243"/>
        <end position="261"/>
    </location>
</feature>
<dbReference type="PANTHER" id="PTHR23028">
    <property type="entry name" value="ACETYLTRANSFERASE"/>
    <property type="match status" value="1"/>
</dbReference>
<dbReference type="Pfam" id="PF01757">
    <property type="entry name" value="Acyl_transf_3"/>
    <property type="match status" value="1"/>
</dbReference>
<evidence type="ECO:0000313" key="4">
    <source>
        <dbReference type="EMBL" id="TXC74341.1"/>
    </source>
</evidence>
<keyword evidence="5" id="KW-1185">Reference proteome</keyword>
<keyword evidence="2" id="KW-0472">Membrane</keyword>
<dbReference type="GO" id="GO:0000271">
    <property type="term" value="P:polysaccharide biosynthetic process"/>
    <property type="evidence" value="ECO:0007669"/>
    <property type="project" value="TreeGrafter"/>
</dbReference>
<feature type="transmembrane region" description="Helical" evidence="2">
    <location>
        <begin position="150"/>
        <end position="171"/>
    </location>
</feature>
<evidence type="ECO:0000256" key="1">
    <source>
        <dbReference type="SAM" id="MobiDB-lite"/>
    </source>
</evidence>